<sequence length="131" mass="15025">MLEDIAREYEKNQIRKQKPEIRDKSDMGSTPACFNQNRKGLWGKDAKDIRKGRKAMMRDDPKRIRLMDQPNVSDQLDHDSSGPTADMTCRDQSYHSSLLHLNLVQIEMDDGRLETVFVPSHHAKALHIAPG</sequence>
<dbReference type="Proteomes" id="UP001283361">
    <property type="component" value="Unassembled WGS sequence"/>
</dbReference>
<keyword evidence="3" id="KW-1185">Reference proteome</keyword>
<feature type="region of interest" description="Disordered" evidence="1">
    <location>
        <begin position="66"/>
        <end position="87"/>
    </location>
</feature>
<accession>A0AAE0YXQ8</accession>
<dbReference type="AlphaFoldDB" id="A0AAE0YXQ8"/>
<proteinExistence type="predicted"/>
<reference evidence="2" key="1">
    <citation type="journal article" date="2023" name="G3 (Bethesda)">
        <title>A reference genome for the long-term kleptoplast-retaining sea slug Elysia crispata morphotype clarki.</title>
        <authorList>
            <person name="Eastman K.E."/>
            <person name="Pendleton A.L."/>
            <person name="Shaikh M.A."/>
            <person name="Suttiyut T."/>
            <person name="Ogas R."/>
            <person name="Tomko P."/>
            <person name="Gavelis G."/>
            <person name="Widhalm J.R."/>
            <person name="Wisecaver J.H."/>
        </authorList>
    </citation>
    <scope>NUCLEOTIDE SEQUENCE</scope>
    <source>
        <strain evidence="2">ECLA1</strain>
    </source>
</reference>
<name>A0AAE0YXQ8_9GAST</name>
<feature type="region of interest" description="Disordered" evidence="1">
    <location>
        <begin position="1"/>
        <end position="38"/>
    </location>
</feature>
<comment type="caution">
    <text evidence="2">The sequence shown here is derived from an EMBL/GenBank/DDBJ whole genome shotgun (WGS) entry which is preliminary data.</text>
</comment>
<feature type="compositionally biased region" description="Basic and acidic residues" evidence="1">
    <location>
        <begin position="1"/>
        <end position="26"/>
    </location>
</feature>
<gene>
    <name evidence="2" type="ORF">RRG08_022039</name>
</gene>
<dbReference type="EMBL" id="JAWDGP010005174">
    <property type="protein sequence ID" value="KAK3759050.1"/>
    <property type="molecule type" value="Genomic_DNA"/>
</dbReference>
<evidence type="ECO:0000313" key="3">
    <source>
        <dbReference type="Proteomes" id="UP001283361"/>
    </source>
</evidence>
<evidence type="ECO:0000256" key="1">
    <source>
        <dbReference type="SAM" id="MobiDB-lite"/>
    </source>
</evidence>
<protein>
    <submittedName>
        <fullName evidence="2">Uncharacterized protein</fullName>
    </submittedName>
</protein>
<organism evidence="2 3">
    <name type="scientific">Elysia crispata</name>
    <name type="common">lettuce slug</name>
    <dbReference type="NCBI Taxonomy" id="231223"/>
    <lineage>
        <taxon>Eukaryota</taxon>
        <taxon>Metazoa</taxon>
        <taxon>Spiralia</taxon>
        <taxon>Lophotrochozoa</taxon>
        <taxon>Mollusca</taxon>
        <taxon>Gastropoda</taxon>
        <taxon>Heterobranchia</taxon>
        <taxon>Euthyneura</taxon>
        <taxon>Panpulmonata</taxon>
        <taxon>Sacoglossa</taxon>
        <taxon>Placobranchoidea</taxon>
        <taxon>Plakobranchidae</taxon>
        <taxon>Elysia</taxon>
    </lineage>
</organism>
<evidence type="ECO:0000313" key="2">
    <source>
        <dbReference type="EMBL" id="KAK3759050.1"/>
    </source>
</evidence>